<evidence type="ECO:0000256" key="1">
    <source>
        <dbReference type="SAM" id="Phobius"/>
    </source>
</evidence>
<feature type="transmembrane region" description="Helical" evidence="1">
    <location>
        <begin position="12"/>
        <end position="32"/>
    </location>
</feature>
<evidence type="ECO:0000313" key="2">
    <source>
        <dbReference type="EMBL" id="MBB5754821.1"/>
    </source>
</evidence>
<dbReference type="Proteomes" id="UP000523821">
    <property type="component" value="Unassembled WGS sequence"/>
</dbReference>
<keyword evidence="3" id="KW-1185">Reference proteome</keyword>
<comment type="caution">
    <text evidence="2">The sequence shown here is derived from an EMBL/GenBank/DDBJ whole genome shotgun (WGS) entry which is preliminary data.</text>
</comment>
<dbReference type="EMBL" id="JACHOO010000010">
    <property type="protein sequence ID" value="MBB5754821.1"/>
    <property type="molecule type" value="Genomic_DNA"/>
</dbReference>
<keyword evidence="1" id="KW-1133">Transmembrane helix</keyword>
<sequence length="162" mass="17814">MAPQPTRPSPRGRIAIGLLGLVVAAVAVFYALDGFARSDRLSIRTKTGSHDFSIEWAMTQDERAKGLMFRQEMASDHGMLFDFGREQPVTFWMKNTPLSLDMVFIHADGTVYRVARDVEPMSEKLTPAGAPVRYVLEVVAGTAARIGLQSGDHVSIPSPPKR</sequence>
<proteinExistence type="predicted"/>
<accession>A0A7W9L3R3</accession>
<gene>
    <name evidence="2" type="ORF">GGQ63_003913</name>
</gene>
<evidence type="ECO:0008006" key="4">
    <source>
        <dbReference type="Google" id="ProtNLM"/>
    </source>
</evidence>
<dbReference type="InterPro" id="IPR038695">
    <property type="entry name" value="Saro_0823-like_sf"/>
</dbReference>
<name>A0A7W9L3R3_9HYPH</name>
<dbReference type="PANTHER" id="PTHR37953">
    <property type="entry name" value="UPF0127 PROTEIN MJ1496"/>
    <property type="match status" value="1"/>
</dbReference>
<evidence type="ECO:0000313" key="3">
    <source>
        <dbReference type="Proteomes" id="UP000523821"/>
    </source>
</evidence>
<dbReference type="InterPro" id="IPR003795">
    <property type="entry name" value="DUF192"/>
</dbReference>
<protein>
    <recommendedName>
        <fullName evidence="4">DUF192 domain-containing protein</fullName>
    </recommendedName>
</protein>
<reference evidence="2 3" key="1">
    <citation type="submission" date="2020-08" db="EMBL/GenBank/DDBJ databases">
        <title>Genomic Encyclopedia of Type Strains, Phase IV (KMG-IV): sequencing the most valuable type-strain genomes for metagenomic binning, comparative biology and taxonomic classification.</title>
        <authorList>
            <person name="Goeker M."/>
        </authorList>
    </citation>
    <scope>NUCLEOTIDE SEQUENCE [LARGE SCALE GENOMIC DNA]</scope>
    <source>
        <strain evidence="2 3">DSM 16268</strain>
    </source>
</reference>
<dbReference type="AlphaFoldDB" id="A0A7W9L3R3"/>
<dbReference type="PANTHER" id="PTHR37953:SF1">
    <property type="entry name" value="UPF0127 PROTEIN MJ1496"/>
    <property type="match status" value="1"/>
</dbReference>
<keyword evidence="1" id="KW-0812">Transmembrane</keyword>
<dbReference type="Gene3D" id="2.60.120.1140">
    <property type="entry name" value="Protein of unknown function DUF192"/>
    <property type="match status" value="1"/>
</dbReference>
<keyword evidence="1" id="KW-0472">Membrane</keyword>
<organism evidence="2 3">
    <name type="scientific">Prosthecomicrobium pneumaticum</name>
    <dbReference type="NCBI Taxonomy" id="81895"/>
    <lineage>
        <taxon>Bacteria</taxon>
        <taxon>Pseudomonadati</taxon>
        <taxon>Pseudomonadota</taxon>
        <taxon>Alphaproteobacteria</taxon>
        <taxon>Hyphomicrobiales</taxon>
        <taxon>Kaistiaceae</taxon>
        <taxon>Prosthecomicrobium</taxon>
    </lineage>
</organism>
<dbReference type="Pfam" id="PF02643">
    <property type="entry name" value="DUF192"/>
    <property type="match status" value="1"/>
</dbReference>
<dbReference type="RefSeq" id="WP_183858252.1">
    <property type="nucleotide sequence ID" value="NZ_JACHOO010000010.1"/>
</dbReference>